<evidence type="ECO:0000313" key="2">
    <source>
        <dbReference type="Proteomes" id="UP000321570"/>
    </source>
</evidence>
<dbReference type="EMBL" id="CABIJS010000044">
    <property type="protein sequence ID" value="VUZ41066.1"/>
    <property type="molecule type" value="Genomic_DNA"/>
</dbReference>
<reference evidence="1 2" key="1">
    <citation type="submission" date="2019-07" db="EMBL/GenBank/DDBJ databases">
        <authorList>
            <person name="Jastrzebski P J."/>
            <person name="Paukszto L."/>
            <person name="Jastrzebski P J."/>
        </authorList>
    </citation>
    <scope>NUCLEOTIDE SEQUENCE [LARGE SCALE GENOMIC DNA]</scope>
    <source>
        <strain evidence="1 2">WMS-il1</strain>
    </source>
</reference>
<evidence type="ECO:0000313" key="1">
    <source>
        <dbReference type="EMBL" id="VUZ41066.1"/>
    </source>
</evidence>
<feature type="non-terminal residue" evidence="1">
    <location>
        <position position="1"/>
    </location>
</feature>
<dbReference type="Proteomes" id="UP000321570">
    <property type="component" value="Unassembled WGS sequence"/>
</dbReference>
<organism evidence="1 2">
    <name type="scientific">Hymenolepis diminuta</name>
    <name type="common">Rat tapeworm</name>
    <dbReference type="NCBI Taxonomy" id="6216"/>
    <lineage>
        <taxon>Eukaryota</taxon>
        <taxon>Metazoa</taxon>
        <taxon>Spiralia</taxon>
        <taxon>Lophotrochozoa</taxon>
        <taxon>Platyhelminthes</taxon>
        <taxon>Cestoda</taxon>
        <taxon>Eucestoda</taxon>
        <taxon>Cyclophyllidea</taxon>
        <taxon>Hymenolepididae</taxon>
        <taxon>Hymenolepis</taxon>
    </lineage>
</organism>
<name>A0A564Y1Q1_HYMDI</name>
<sequence>PDEIGLAETASHSNETVSNVLAQNTSEAIQTAALRTQHMNSQTDRPWSHINLNLDGLILGILSLILVDSYSKCFEIIPIKSVTTGTVITETVRYWLLAYQQLLCPGMSSMIPVCLIFTLHIRSWMSKSVTV</sequence>
<gene>
    <name evidence="1" type="ORF">WMSIL1_LOCUS1920</name>
</gene>
<dbReference type="AlphaFoldDB" id="A0A564Y1Q1"/>
<keyword evidence="2" id="KW-1185">Reference proteome</keyword>
<accession>A0A564Y1Q1</accession>
<proteinExistence type="predicted"/>
<protein>
    <submittedName>
        <fullName evidence="1">Uncharacterized protein</fullName>
    </submittedName>
</protein>